<evidence type="ECO:0000313" key="2">
    <source>
        <dbReference type="EMBL" id="KAF4133667.1"/>
    </source>
</evidence>
<dbReference type="Proteomes" id="UP000602510">
    <property type="component" value="Unassembled WGS sequence"/>
</dbReference>
<sequence length="132" mass="14695">MIRYRIVKKLPNGATVSLLQRFVGRRFVEKERAVYTWKIDSEGEDGFSGMHVTETGVCILQPSTDGLSSVAEICMRQTPLMVTTIKSGCALAAEEFHRMLQHKASEDEHERASVVRTALFNGVLSSHVEANV</sequence>
<dbReference type="AlphaFoldDB" id="A0A833T3B1"/>
<name>A0A833T3B1_PHYIN</name>
<gene>
    <name evidence="1" type="ORF">GN244_ATG06166</name>
    <name evidence="2" type="ORF">GN958_ATG17004</name>
</gene>
<dbReference type="Proteomes" id="UP000704712">
    <property type="component" value="Unassembled WGS sequence"/>
</dbReference>
<protein>
    <submittedName>
        <fullName evidence="1">Uncharacterized protein</fullName>
    </submittedName>
</protein>
<comment type="caution">
    <text evidence="1">The sequence shown here is derived from an EMBL/GenBank/DDBJ whole genome shotgun (WGS) entry which is preliminary data.</text>
</comment>
<reference evidence="1" key="1">
    <citation type="submission" date="2020-04" db="EMBL/GenBank/DDBJ databases">
        <title>Hybrid Assembly of Korean Phytophthora infestans isolates.</title>
        <authorList>
            <person name="Prokchorchik M."/>
            <person name="Lee Y."/>
            <person name="Seo J."/>
            <person name="Cho J.-H."/>
            <person name="Park Y.-E."/>
            <person name="Jang D.-C."/>
            <person name="Im J.-S."/>
            <person name="Choi J.-G."/>
            <person name="Park H.-J."/>
            <person name="Lee G.-B."/>
            <person name="Lee Y.-G."/>
            <person name="Hong S.-Y."/>
            <person name="Cho K."/>
            <person name="Sohn K.H."/>
        </authorList>
    </citation>
    <scope>NUCLEOTIDE SEQUENCE</scope>
    <source>
        <strain evidence="1">KR_1_A1</strain>
        <strain evidence="2">KR_2_A2</strain>
    </source>
</reference>
<keyword evidence="3" id="KW-1185">Reference proteome</keyword>
<evidence type="ECO:0000313" key="1">
    <source>
        <dbReference type="EMBL" id="KAF4041649.1"/>
    </source>
</evidence>
<accession>A0A833T3B1</accession>
<dbReference type="EMBL" id="WSZM01000117">
    <property type="protein sequence ID" value="KAF4041649.1"/>
    <property type="molecule type" value="Genomic_DNA"/>
</dbReference>
<dbReference type="EMBL" id="JAACNO010002359">
    <property type="protein sequence ID" value="KAF4133667.1"/>
    <property type="molecule type" value="Genomic_DNA"/>
</dbReference>
<organism evidence="1 3">
    <name type="scientific">Phytophthora infestans</name>
    <name type="common">Potato late blight agent</name>
    <name type="synonym">Botrytis infestans</name>
    <dbReference type="NCBI Taxonomy" id="4787"/>
    <lineage>
        <taxon>Eukaryota</taxon>
        <taxon>Sar</taxon>
        <taxon>Stramenopiles</taxon>
        <taxon>Oomycota</taxon>
        <taxon>Peronosporomycetes</taxon>
        <taxon>Peronosporales</taxon>
        <taxon>Peronosporaceae</taxon>
        <taxon>Phytophthora</taxon>
    </lineage>
</organism>
<evidence type="ECO:0000313" key="3">
    <source>
        <dbReference type="Proteomes" id="UP000602510"/>
    </source>
</evidence>
<proteinExistence type="predicted"/>